<keyword evidence="2" id="KW-1185">Reference proteome</keyword>
<protein>
    <submittedName>
        <fullName evidence="1">Uncharacterized protein</fullName>
    </submittedName>
</protein>
<dbReference type="EMBL" id="JANPWB010000014">
    <property type="protein sequence ID" value="KAJ1097126.1"/>
    <property type="molecule type" value="Genomic_DNA"/>
</dbReference>
<evidence type="ECO:0000313" key="1">
    <source>
        <dbReference type="EMBL" id="KAJ1097126.1"/>
    </source>
</evidence>
<dbReference type="AlphaFoldDB" id="A0AAV7M009"/>
<organism evidence="1 2">
    <name type="scientific">Pleurodeles waltl</name>
    <name type="common">Iberian ribbed newt</name>
    <dbReference type="NCBI Taxonomy" id="8319"/>
    <lineage>
        <taxon>Eukaryota</taxon>
        <taxon>Metazoa</taxon>
        <taxon>Chordata</taxon>
        <taxon>Craniata</taxon>
        <taxon>Vertebrata</taxon>
        <taxon>Euteleostomi</taxon>
        <taxon>Amphibia</taxon>
        <taxon>Batrachia</taxon>
        <taxon>Caudata</taxon>
        <taxon>Salamandroidea</taxon>
        <taxon>Salamandridae</taxon>
        <taxon>Pleurodelinae</taxon>
        <taxon>Pleurodeles</taxon>
    </lineage>
</organism>
<name>A0AAV7M009_PLEWA</name>
<accession>A0AAV7M009</accession>
<proteinExistence type="predicted"/>
<sequence length="86" mass="9784">MKTGRVRKRGHVKIPVTGEIVLSRRFVWSKDKRRTTGPQGDERYLCKQKGKEEKRKTAAILEWQNKSSSLEKAPAYIARGGEKSVG</sequence>
<dbReference type="Proteomes" id="UP001066276">
    <property type="component" value="Chromosome 10"/>
</dbReference>
<comment type="caution">
    <text evidence="1">The sequence shown here is derived from an EMBL/GenBank/DDBJ whole genome shotgun (WGS) entry which is preliminary data.</text>
</comment>
<evidence type="ECO:0000313" key="2">
    <source>
        <dbReference type="Proteomes" id="UP001066276"/>
    </source>
</evidence>
<gene>
    <name evidence="1" type="ORF">NDU88_002253</name>
</gene>
<reference evidence="1" key="1">
    <citation type="journal article" date="2022" name="bioRxiv">
        <title>Sequencing and chromosome-scale assembly of the giantPleurodeles waltlgenome.</title>
        <authorList>
            <person name="Brown T."/>
            <person name="Elewa A."/>
            <person name="Iarovenko S."/>
            <person name="Subramanian E."/>
            <person name="Araus A.J."/>
            <person name="Petzold A."/>
            <person name="Susuki M."/>
            <person name="Suzuki K.-i.T."/>
            <person name="Hayashi T."/>
            <person name="Toyoda A."/>
            <person name="Oliveira C."/>
            <person name="Osipova E."/>
            <person name="Leigh N.D."/>
            <person name="Simon A."/>
            <person name="Yun M.H."/>
        </authorList>
    </citation>
    <scope>NUCLEOTIDE SEQUENCE</scope>
    <source>
        <strain evidence="1">20211129_DDA</strain>
        <tissue evidence="1">Liver</tissue>
    </source>
</reference>